<reference evidence="2" key="1">
    <citation type="submission" date="2018-12" db="EMBL/GenBank/DDBJ databases">
        <title>Tengunoibacter tsumagoiensis gen. nov., sp. nov., Dictyobacter kobayashii sp. nov., D. alpinus sp. nov., and D. joshuensis sp. nov. and description of Dictyobacteraceae fam. nov. within the order Ktedonobacterales isolated from Tengu-no-mugimeshi.</title>
        <authorList>
            <person name="Wang C.M."/>
            <person name="Zheng Y."/>
            <person name="Sakai Y."/>
            <person name="Toyoda A."/>
            <person name="Minakuchi Y."/>
            <person name="Abe K."/>
            <person name="Yokota A."/>
            <person name="Yabe S."/>
        </authorList>
    </citation>
    <scope>NUCLEOTIDE SEQUENCE [LARGE SCALE GENOMIC DNA]</scope>
    <source>
        <strain evidence="2">S-27</strain>
    </source>
</reference>
<evidence type="ECO:0000313" key="1">
    <source>
        <dbReference type="EMBL" id="GCE09243.1"/>
    </source>
</evidence>
<comment type="caution">
    <text evidence="1">The sequence shown here is derived from an EMBL/GenBank/DDBJ whole genome shotgun (WGS) entry which is preliminary data.</text>
</comment>
<gene>
    <name evidence="1" type="ORF">KDAU_65720</name>
</gene>
<accession>A0A401ZQU2</accession>
<protein>
    <submittedName>
        <fullName evidence="1">Uncharacterized protein</fullName>
    </submittedName>
</protein>
<name>A0A401ZQU2_9CHLR</name>
<organism evidence="1 2">
    <name type="scientific">Dictyobacter aurantiacus</name>
    <dbReference type="NCBI Taxonomy" id="1936993"/>
    <lineage>
        <taxon>Bacteria</taxon>
        <taxon>Bacillati</taxon>
        <taxon>Chloroflexota</taxon>
        <taxon>Ktedonobacteria</taxon>
        <taxon>Ktedonobacterales</taxon>
        <taxon>Dictyobacteraceae</taxon>
        <taxon>Dictyobacter</taxon>
    </lineage>
</organism>
<dbReference type="EMBL" id="BIFQ01000002">
    <property type="protein sequence ID" value="GCE09243.1"/>
    <property type="molecule type" value="Genomic_DNA"/>
</dbReference>
<evidence type="ECO:0000313" key="2">
    <source>
        <dbReference type="Proteomes" id="UP000287224"/>
    </source>
</evidence>
<dbReference type="AlphaFoldDB" id="A0A401ZQU2"/>
<sequence>MEREDEVDEFLINYIYKRILSVDILEHEVEAYLQDFSLLKPAWYFDPPIPFF</sequence>
<proteinExistence type="predicted"/>
<dbReference type="Proteomes" id="UP000287224">
    <property type="component" value="Unassembled WGS sequence"/>
</dbReference>
<keyword evidence="2" id="KW-1185">Reference proteome</keyword>